<dbReference type="AlphaFoldDB" id="A0A9E4KCI8"/>
<proteinExistence type="predicted"/>
<feature type="non-terminal residue" evidence="2">
    <location>
        <position position="1"/>
    </location>
</feature>
<evidence type="ECO:0000259" key="1">
    <source>
        <dbReference type="Pfam" id="PF04324"/>
    </source>
</evidence>
<dbReference type="Pfam" id="PF04324">
    <property type="entry name" value="Fer2_BFD"/>
    <property type="match status" value="1"/>
</dbReference>
<accession>A0A9E4KCI8</accession>
<evidence type="ECO:0000313" key="2">
    <source>
        <dbReference type="EMBL" id="MCG7945798.1"/>
    </source>
</evidence>
<dbReference type="InterPro" id="IPR007419">
    <property type="entry name" value="BFD-like_2Fe2S-bd_dom"/>
</dbReference>
<protein>
    <submittedName>
        <fullName evidence="2">(2Fe-2S)-binding protein</fullName>
    </submittedName>
</protein>
<dbReference type="Proteomes" id="UP000886667">
    <property type="component" value="Unassembled WGS sequence"/>
</dbReference>
<gene>
    <name evidence="2" type="ORF">JAZ07_05555</name>
</gene>
<reference evidence="2" key="1">
    <citation type="journal article" date="2021" name="Proc. Natl. Acad. Sci. U.S.A.">
        <title>Global biogeography of chemosynthetic symbionts reveals both localized and globally distributed symbiont groups. .</title>
        <authorList>
            <person name="Osvatic J.T."/>
            <person name="Wilkins L.G.E."/>
            <person name="Leibrecht L."/>
            <person name="Leray M."/>
            <person name="Zauner S."/>
            <person name="Polzin J."/>
            <person name="Camacho Y."/>
            <person name="Gros O."/>
            <person name="van Gils J.A."/>
            <person name="Eisen J.A."/>
            <person name="Petersen J.M."/>
            <person name="Yuen B."/>
        </authorList>
    </citation>
    <scope>NUCLEOTIDE SEQUENCE</scope>
    <source>
        <strain evidence="2">MAGclacostrist064TRANS</strain>
    </source>
</reference>
<dbReference type="Gene3D" id="1.10.10.1100">
    <property type="entry name" value="BFD-like [2Fe-2S]-binding domain"/>
    <property type="match status" value="1"/>
</dbReference>
<name>A0A9E4KCI8_9GAMM</name>
<dbReference type="InterPro" id="IPR041854">
    <property type="entry name" value="BFD-like_2Fe2S-bd_dom_sf"/>
</dbReference>
<dbReference type="EMBL" id="JAEPCM010000183">
    <property type="protein sequence ID" value="MCG7945798.1"/>
    <property type="molecule type" value="Genomic_DNA"/>
</dbReference>
<feature type="domain" description="BFD-like [2Fe-2S]-binding" evidence="1">
    <location>
        <begin position="63"/>
        <end position="113"/>
    </location>
</feature>
<comment type="caution">
    <text evidence="2">The sequence shown here is derived from an EMBL/GenBank/DDBJ whole genome shotgun (WGS) entry which is preliminary data.</text>
</comment>
<organism evidence="2 3">
    <name type="scientific">Candidatus Thiodiazotropha taylori</name>
    <dbReference type="NCBI Taxonomy" id="2792791"/>
    <lineage>
        <taxon>Bacteria</taxon>
        <taxon>Pseudomonadati</taxon>
        <taxon>Pseudomonadota</taxon>
        <taxon>Gammaproteobacteria</taxon>
        <taxon>Chromatiales</taxon>
        <taxon>Sedimenticolaceae</taxon>
        <taxon>Candidatus Thiodiazotropha</taxon>
    </lineage>
</organism>
<sequence>GQYRGVSVNDGQLQSCLFIGPDHNLPKRDWLVQLFAKKHLSRQERLRLLAGAPMNAQEDAGKTVCACFGVGLNTLVSAIEDQGLQTTQAIGEKLKAGTNCGSCLSEINRLIKERQVQTA</sequence>
<evidence type="ECO:0000313" key="3">
    <source>
        <dbReference type="Proteomes" id="UP000886667"/>
    </source>
</evidence>